<dbReference type="EMBL" id="MU004403">
    <property type="protein sequence ID" value="KAF2652399.1"/>
    <property type="molecule type" value="Genomic_DNA"/>
</dbReference>
<keyword evidence="1" id="KW-0812">Transmembrane</keyword>
<dbReference type="Proteomes" id="UP000799324">
    <property type="component" value="Unassembled WGS sequence"/>
</dbReference>
<reference evidence="2" key="1">
    <citation type="journal article" date="2020" name="Stud. Mycol.">
        <title>101 Dothideomycetes genomes: a test case for predicting lifestyles and emergence of pathogens.</title>
        <authorList>
            <person name="Haridas S."/>
            <person name="Albert R."/>
            <person name="Binder M."/>
            <person name="Bloem J."/>
            <person name="Labutti K."/>
            <person name="Salamov A."/>
            <person name="Andreopoulos B."/>
            <person name="Baker S."/>
            <person name="Barry K."/>
            <person name="Bills G."/>
            <person name="Bluhm B."/>
            <person name="Cannon C."/>
            <person name="Castanera R."/>
            <person name="Culley D."/>
            <person name="Daum C."/>
            <person name="Ezra D."/>
            <person name="Gonzalez J."/>
            <person name="Henrissat B."/>
            <person name="Kuo A."/>
            <person name="Liang C."/>
            <person name="Lipzen A."/>
            <person name="Lutzoni F."/>
            <person name="Magnuson J."/>
            <person name="Mondo S."/>
            <person name="Nolan M."/>
            <person name="Ohm R."/>
            <person name="Pangilinan J."/>
            <person name="Park H.-J."/>
            <person name="Ramirez L."/>
            <person name="Alfaro M."/>
            <person name="Sun H."/>
            <person name="Tritt A."/>
            <person name="Yoshinaga Y."/>
            <person name="Zwiers L.-H."/>
            <person name="Turgeon B."/>
            <person name="Goodwin S."/>
            <person name="Spatafora J."/>
            <person name="Crous P."/>
            <person name="Grigoriev I."/>
        </authorList>
    </citation>
    <scope>NUCLEOTIDE SEQUENCE</scope>
    <source>
        <strain evidence="2">CBS 122681</strain>
    </source>
</reference>
<name>A0A6A6SXE2_9PLEO</name>
<feature type="transmembrane region" description="Helical" evidence="1">
    <location>
        <begin position="121"/>
        <end position="139"/>
    </location>
</feature>
<feature type="transmembrane region" description="Helical" evidence="1">
    <location>
        <begin position="256"/>
        <end position="275"/>
    </location>
</feature>
<feature type="transmembrane region" description="Helical" evidence="1">
    <location>
        <begin position="145"/>
        <end position="164"/>
    </location>
</feature>
<organism evidence="2 3">
    <name type="scientific">Lophiostoma macrostomum CBS 122681</name>
    <dbReference type="NCBI Taxonomy" id="1314788"/>
    <lineage>
        <taxon>Eukaryota</taxon>
        <taxon>Fungi</taxon>
        <taxon>Dikarya</taxon>
        <taxon>Ascomycota</taxon>
        <taxon>Pezizomycotina</taxon>
        <taxon>Dothideomycetes</taxon>
        <taxon>Pleosporomycetidae</taxon>
        <taxon>Pleosporales</taxon>
        <taxon>Lophiostomataceae</taxon>
        <taxon>Lophiostoma</taxon>
    </lineage>
</organism>
<feature type="transmembrane region" description="Helical" evidence="1">
    <location>
        <begin position="225"/>
        <end position="244"/>
    </location>
</feature>
<dbReference type="OrthoDB" id="3673893at2759"/>
<protein>
    <submittedName>
        <fullName evidence="2">Uncharacterized protein</fullName>
    </submittedName>
</protein>
<gene>
    <name evidence="2" type="ORF">K491DRAFT_50153</name>
</gene>
<evidence type="ECO:0000313" key="3">
    <source>
        <dbReference type="Proteomes" id="UP000799324"/>
    </source>
</evidence>
<keyword evidence="1" id="KW-1133">Transmembrane helix</keyword>
<evidence type="ECO:0000313" key="2">
    <source>
        <dbReference type="EMBL" id="KAF2652399.1"/>
    </source>
</evidence>
<accession>A0A6A6SXE2</accession>
<proteinExistence type="predicted"/>
<keyword evidence="3" id="KW-1185">Reference proteome</keyword>
<dbReference type="AlphaFoldDB" id="A0A6A6SXE2"/>
<keyword evidence="1" id="KW-0472">Membrane</keyword>
<evidence type="ECO:0000256" key="1">
    <source>
        <dbReference type="SAM" id="Phobius"/>
    </source>
</evidence>
<sequence length="363" mass="41540">MLSWSYLPDRWSFDVTSLMVLIGEDEERKYRLSQRSLLEALAAAPVVGVQSYIRSYEFLLDPPSREYFTPYGCKAAPLRNARLDAVISLQGLLDDGKYGVYRIRHAQETKARRRGQLTMKLWVLTTWICSGMIFAFFILVRSGTWIGLVNCVVSLFWSMTLRTVEYYQIKPSDLCRDNITEPDAPDAVFILGRRNSAFVLEGTRQQVKLWTASGLRYGNKPTSAYLCQCITRVITFFVLVFVFVTIPNGSTMDQTAFVLLNVLGQVNVLVGRLLNSWICLAGLERQADSTELVPSRTHIWASLLRKFKGVDEGCDDWASGLKMPDTDIWTQWRRRIVRESQADAKQLYNTIAKEAKYQYRAKC</sequence>